<dbReference type="Proteomes" id="UP001589562">
    <property type="component" value="Unassembled WGS sequence"/>
</dbReference>
<evidence type="ECO:0000256" key="1">
    <source>
        <dbReference type="SAM" id="Coils"/>
    </source>
</evidence>
<proteinExistence type="predicted"/>
<organism evidence="2 3">
    <name type="scientific">Flavobacterium gyeonganense</name>
    <dbReference type="NCBI Taxonomy" id="1310418"/>
    <lineage>
        <taxon>Bacteria</taxon>
        <taxon>Pseudomonadati</taxon>
        <taxon>Bacteroidota</taxon>
        <taxon>Flavobacteriia</taxon>
        <taxon>Flavobacteriales</taxon>
        <taxon>Flavobacteriaceae</taxon>
        <taxon>Flavobacterium</taxon>
    </lineage>
</organism>
<reference evidence="2 3" key="1">
    <citation type="submission" date="2024-09" db="EMBL/GenBank/DDBJ databases">
        <authorList>
            <person name="Sun Q."/>
            <person name="Mori K."/>
        </authorList>
    </citation>
    <scope>NUCLEOTIDE SEQUENCE [LARGE SCALE GENOMIC DNA]</scope>
    <source>
        <strain evidence="2 3">CECT 8365</strain>
    </source>
</reference>
<name>A0ABV5HEJ0_9FLAO</name>
<comment type="caution">
    <text evidence="2">The sequence shown here is derived from an EMBL/GenBank/DDBJ whole genome shotgun (WGS) entry which is preliminary data.</text>
</comment>
<feature type="coiled-coil region" evidence="1">
    <location>
        <begin position="110"/>
        <end position="137"/>
    </location>
</feature>
<dbReference type="EMBL" id="JBHMFE010000020">
    <property type="protein sequence ID" value="MFB9110079.1"/>
    <property type="molecule type" value="Genomic_DNA"/>
</dbReference>
<protein>
    <recommendedName>
        <fullName evidence="4">Lipoprotein</fullName>
    </recommendedName>
</protein>
<keyword evidence="3" id="KW-1185">Reference proteome</keyword>
<evidence type="ECO:0000313" key="2">
    <source>
        <dbReference type="EMBL" id="MFB9110079.1"/>
    </source>
</evidence>
<sequence>MSSCNSSNATDFKESLDQSERKAFNIIVGKKGSGEKKLEYLEKEDYKNAIKAVDQQAIDFDIIIADIHRLPADDIPEGQQLKTASLEYYQSLKELHIFDKKDIEQQALLKTLKKDELEDALNKLKELAQQKKMLYNALYKKEALLYTATQRFKAANGI</sequence>
<evidence type="ECO:0008006" key="4">
    <source>
        <dbReference type="Google" id="ProtNLM"/>
    </source>
</evidence>
<keyword evidence="1" id="KW-0175">Coiled coil</keyword>
<accession>A0ABV5HEJ0</accession>
<evidence type="ECO:0000313" key="3">
    <source>
        <dbReference type="Proteomes" id="UP001589562"/>
    </source>
</evidence>
<gene>
    <name evidence="2" type="ORF">ACFFVK_15955</name>
</gene>
<dbReference type="RefSeq" id="WP_379680873.1">
    <property type="nucleotide sequence ID" value="NZ_JBHMFE010000020.1"/>
</dbReference>